<dbReference type="Proteomes" id="UP000029964">
    <property type="component" value="Unassembled WGS sequence"/>
</dbReference>
<proteinExistence type="predicted"/>
<evidence type="ECO:0000313" key="1">
    <source>
        <dbReference type="EMBL" id="KFH46592.1"/>
    </source>
</evidence>
<gene>
    <name evidence="1" type="ORF">ACRE_024870</name>
</gene>
<dbReference type="EMBL" id="JPKY01000017">
    <property type="protein sequence ID" value="KFH46592.1"/>
    <property type="molecule type" value="Genomic_DNA"/>
</dbReference>
<protein>
    <submittedName>
        <fullName evidence="1">Uncharacterized protein</fullName>
    </submittedName>
</protein>
<dbReference type="HOGENOM" id="CLU_2072421_0_0_1"/>
<name>A0A086TB60_HAPC1</name>
<reference evidence="2" key="1">
    <citation type="journal article" date="2014" name="Genome Announc.">
        <title>Genome sequence and annotation of Acremonium chrysogenum, producer of the beta-lactam antibiotic cephalosporin C.</title>
        <authorList>
            <person name="Terfehr D."/>
            <person name="Dahlmann T.A."/>
            <person name="Specht T."/>
            <person name="Zadra I."/>
            <person name="Kuernsteiner H."/>
            <person name="Kueck U."/>
        </authorList>
    </citation>
    <scope>NUCLEOTIDE SEQUENCE [LARGE SCALE GENOMIC DNA]</scope>
    <source>
        <strain evidence="2">ATCC 11550 / CBS 779.69 / DSM 880 / IAM 14645 / JCM 23072 / IMI 49137</strain>
    </source>
</reference>
<keyword evidence="2" id="KW-1185">Reference proteome</keyword>
<comment type="caution">
    <text evidence="1">The sequence shown here is derived from an EMBL/GenBank/DDBJ whole genome shotgun (WGS) entry which is preliminary data.</text>
</comment>
<organism evidence="1 2">
    <name type="scientific">Hapsidospora chrysogenum (strain ATCC 11550 / CBS 779.69 / DSM 880 / IAM 14645 / JCM 23072 / IMI 49137)</name>
    <name type="common">Acremonium chrysogenum</name>
    <dbReference type="NCBI Taxonomy" id="857340"/>
    <lineage>
        <taxon>Eukaryota</taxon>
        <taxon>Fungi</taxon>
        <taxon>Dikarya</taxon>
        <taxon>Ascomycota</taxon>
        <taxon>Pezizomycotina</taxon>
        <taxon>Sordariomycetes</taxon>
        <taxon>Hypocreomycetidae</taxon>
        <taxon>Hypocreales</taxon>
        <taxon>Bionectriaceae</taxon>
        <taxon>Hapsidospora</taxon>
    </lineage>
</organism>
<sequence length="118" mass="13182">MLIEEHIVGLNVGVDDVVGVDEGYSLRSFVHHCRRCTNWDIDIGVQDDTPIILLDRRADHAKQTFMSRKTAEDLCFAPQLARLARLPSSLARTGLGMGEFFHAIAGRLEFDDARVAET</sequence>
<dbReference type="AlphaFoldDB" id="A0A086TB60"/>
<accession>A0A086TB60</accession>
<evidence type="ECO:0000313" key="2">
    <source>
        <dbReference type="Proteomes" id="UP000029964"/>
    </source>
</evidence>